<dbReference type="InterPro" id="IPR020845">
    <property type="entry name" value="AMP-binding_CS"/>
</dbReference>
<dbReference type="OrthoDB" id="10253115at2759"/>
<dbReference type="Gene3D" id="3.30.300.30">
    <property type="match status" value="1"/>
</dbReference>
<reference evidence="4" key="1">
    <citation type="submission" date="2020-01" db="EMBL/GenBank/DDBJ databases">
        <authorList>
            <consortium name="DOE Joint Genome Institute"/>
            <person name="Haridas S."/>
            <person name="Albert R."/>
            <person name="Binder M."/>
            <person name="Bloem J."/>
            <person name="Labutti K."/>
            <person name="Salamov A."/>
            <person name="Andreopoulos B."/>
            <person name="Baker S.E."/>
            <person name="Barry K."/>
            <person name="Bills G."/>
            <person name="Bluhm B.H."/>
            <person name="Cannon C."/>
            <person name="Castanera R."/>
            <person name="Culley D.E."/>
            <person name="Daum C."/>
            <person name="Ezra D."/>
            <person name="Gonzalez J.B."/>
            <person name="Henrissat B."/>
            <person name="Kuo A."/>
            <person name="Liang C."/>
            <person name="Lipzen A."/>
            <person name="Lutzoni F."/>
            <person name="Magnuson J."/>
            <person name="Mondo S."/>
            <person name="Nolan M."/>
            <person name="Ohm R."/>
            <person name="Pangilinan J."/>
            <person name="Park H.-J."/>
            <person name="Ramirez L."/>
            <person name="Alfaro M."/>
            <person name="Sun H."/>
            <person name="Tritt A."/>
            <person name="Yoshinaga Y."/>
            <person name="Zwiers L.-H."/>
            <person name="Turgeon B.G."/>
            <person name="Goodwin S.B."/>
            <person name="Spatafora J.W."/>
            <person name="Crous P.W."/>
            <person name="Grigoriev I.V."/>
        </authorList>
    </citation>
    <scope>NUCLEOTIDE SEQUENCE</scope>
    <source>
        <strain evidence="4">CBS 342.82</strain>
    </source>
</reference>
<dbReference type="InterPro" id="IPR042099">
    <property type="entry name" value="ANL_N_sf"/>
</dbReference>
<dbReference type="SUPFAM" id="SSF56801">
    <property type="entry name" value="Acetyl-CoA synthetase-like"/>
    <property type="match status" value="1"/>
</dbReference>
<dbReference type="Pfam" id="PF13193">
    <property type="entry name" value="AMP-binding_C"/>
    <property type="match status" value="1"/>
</dbReference>
<feature type="domain" description="AMP-binding enzyme C-terminal" evidence="2">
    <location>
        <begin position="508"/>
        <end position="562"/>
    </location>
</feature>
<dbReference type="PANTHER" id="PTHR43201">
    <property type="entry name" value="ACYL-COA SYNTHETASE"/>
    <property type="match status" value="1"/>
</dbReference>
<reference evidence="4" key="2">
    <citation type="submission" date="2020-04" db="EMBL/GenBank/DDBJ databases">
        <authorList>
            <consortium name="NCBI Genome Project"/>
        </authorList>
    </citation>
    <scope>NUCLEOTIDE SEQUENCE</scope>
    <source>
        <strain evidence="4">CBS 342.82</strain>
    </source>
</reference>
<dbReference type="InterPro" id="IPR045851">
    <property type="entry name" value="AMP-bd_C_sf"/>
</dbReference>
<dbReference type="AlphaFoldDB" id="A0A6J3M3N2"/>
<dbReference type="InterPro" id="IPR025110">
    <property type="entry name" value="AMP-bd_C"/>
</dbReference>
<gene>
    <name evidence="4" type="ORF">K489DRAFT_381285</name>
</gene>
<dbReference type="GO" id="GO:0031956">
    <property type="term" value="F:medium-chain fatty acid-CoA ligase activity"/>
    <property type="evidence" value="ECO:0007669"/>
    <property type="project" value="TreeGrafter"/>
</dbReference>
<feature type="domain" description="AMP-dependent synthetase/ligase" evidence="1">
    <location>
        <begin position="55"/>
        <end position="451"/>
    </location>
</feature>
<dbReference type="PROSITE" id="PS00455">
    <property type="entry name" value="AMP_BINDING"/>
    <property type="match status" value="1"/>
</dbReference>
<reference evidence="4" key="3">
    <citation type="submission" date="2025-08" db="UniProtKB">
        <authorList>
            <consortium name="RefSeq"/>
        </authorList>
    </citation>
    <scope>IDENTIFICATION</scope>
    <source>
        <strain evidence="4">CBS 342.82</strain>
    </source>
</reference>
<evidence type="ECO:0000313" key="4">
    <source>
        <dbReference type="RefSeq" id="XP_033459544.1"/>
    </source>
</evidence>
<evidence type="ECO:0000259" key="2">
    <source>
        <dbReference type="Pfam" id="PF13193"/>
    </source>
</evidence>
<dbReference type="RefSeq" id="XP_033459544.1">
    <property type="nucleotide sequence ID" value="XM_033605081.1"/>
</dbReference>
<evidence type="ECO:0000259" key="1">
    <source>
        <dbReference type="Pfam" id="PF00501"/>
    </source>
</evidence>
<dbReference type="Proteomes" id="UP000504637">
    <property type="component" value="Unplaced"/>
</dbReference>
<proteinExistence type="predicted"/>
<organism evidence="4">
    <name type="scientific">Dissoconium aciculare CBS 342.82</name>
    <dbReference type="NCBI Taxonomy" id="1314786"/>
    <lineage>
        <taxon>Eukaryota</taxon>
        <taxon>Fungi</taxon>
        <taxon>Dikarya</taxon>
        <taxon>Ascomycota</taxon>
        <taxon>Pezizomycotina</taxon>
        <taxon>Dothideomycetes</taxon>
        <taxon>Dothideomycetidae</taxon>
        <taxon>Mycosphaerellales</taxon>
        <taxon>Dissoconiaceae</taxon>
        <taxon>Dissoconium</taxon>
    </lineage>
</organism>
<accession>A0A6J3M3N2</accession>
<protein>
    <submittedName>
        <fullName evidence="4">Acetyl-CoA synthetase-like protein</fullName>
    </submittedName>
</protein>
<dbReference type="Pfam" id="PF00501">
    <property type="entry name" value="AMP-binding"/>
    <property type="match status" value="1"/>
</dbReference>
<sequence>MLGNGLPLRRLAGRVPACPRPRSTWTRSLLTEAHAFGPTEPPLFEQTVPEHFATIVSRHGDRNAVISRHQQATLTFDQLDRKSNALARSLQSIGIKRGDRVSVSLGNSIEFAVATYAVFKLGAILNPLNPSFNATQVVNALKHLETSHLIVSTETKLIRKPPRSNVSLLQHIVPGIAGSRIESEAVPTLRNVVLVDNSAGRIDPDELRATIPFEYLQEMSGSQALPDQQLHKDDVVNIQFTSGTTSMPKAACLTHRGILNNGAQIGARMLLTPADVVVCPPPLFHCFGCILGYMATATHGAAICFPSEVFDPEASLRAVQEYRGTALYGVATMFLAELQLLADGTVPNQGFEHLRTGIAAGSSVPAELMRKLHKTLNLHELTICYGMTETSPVSLMTRTDDPIQKRIDTVGRLLPHLEARIVDPSDHSRTLGLDEKGELAVSGYSVMKEYWGDPERTAASMLVDSTDPTRRWMLTGDEATMDAEGYVTITGRIKDIIIRGGENIHPLEIENCLIAHDAVREASVVGLPDAKYGEVVAAFIVRKPDSEFSARNARDWVRTELSGHLGELSCQRNGSALWCPHLLLHLLRVLLEKAL</sequence>
<dbReference type="GeneID" id="54362881"/>
<keyword evidence="3" id="KW-1185">Reference proteome</keyword>
<dbReference type="InterPro" id="IPR000873">
    <property type="entry name" value="AMP-dep_synth/lig_dom"/>
</dbReference>
<dbReference type="GO" id="GO:0006631">
    <property type="term" value="P:fatty acid metabolic process"/>
    <property type="evidence" value="ECO:0007669"/>
    <property type="project" value="TreeGrafter"/>
</dbReference>
<dbReference type="PANTHER" id="PTHR43201:SF30">
    <property type="entry name" value="AMP-DEPENDENT SYNTHETASE_LIGASE DOMAIN-CONTAINING PROTEIN"/>
    <property type="match status" value="1"/>
</dbReference>
<evidence type="ECO:0000313" key="3">
    <source>
        <dbReference type="Proteomes" id="UP000504637"/>
    </source>
</evidence>
<name>A0A6J3M3N2_9PEZI</name>
<dbReference type="Gene3D" id="3.40.50.12780">
    <property type="entry name" value="N-terminal domain of ligase-like"/>
    <property type="match status" value="1"/>
</dbReference>